<dbReference type="Gene3D" id="3.30.1140.32">
    <property type="entry name" value="Ribosomal protein S3, C-terminal domain"/>
    <property type="match status" value="1"/>
</dbReference>
<reference evidence="7" key="1">
    <citation type="submission" date="2017-12" db="EMBL/GenBank/DDBJ databases">
        <title>The complete mitochondrial genome of the lichenized fungus Pertusaria propinqua.</title>
        <authorList>
            <person name="Bauer J.T."/>
            <person name="Keepers K.G."/>
            <person name="Pogoda C.S."/>
            <person name="DeHoff A.W."/>
            <person name="Tripp E.A."/>
            <person name="Lendemer J.C."/>
            <person name="Kane N.C."/>
        </authorList>
    </citation>
    <scope>NUCLEOTIDE SEQUENCE</scope>
</reference>
<dbReference type="Pfam" id="PF05316">
    <property type="entry name" value="VAR1"/>
    <property type="match status" value="1"/>
</dbReference>
<dbReference type="GO" id="GO:0005840">
    <property type="term" value="C:ribosome"/>
    <property type="evidence" value="ECO:0007669"/>
    <property type="project" value="UniProtKB-KW"/>
</dbReference>
<dbReference type="EMBL" id="MG712773">
    <property type="protein sequence ID" value="AXH38242.1"/>
    <property type="molecule type" value="Genomic_DNA"/>
</dbReference>
<dbReference type="GO" id="GO:0003735">
    <property type="term" value="F:structural constituent of ribosome"/>
    <property type="evidence" value="ECO:0007669"/>
    <property type="project" value="InterPro"/>
</dbReference>
<accession>A0A345K5V0</accession>
<keyword evidence="3 7" id="KW-0689">Ribosomal protein</keyword>
<dbReference type="GO" id="GO:0006412">
    <property type="term" value="P:translation"/>
    <property type="evidence" value="ECO:0007669"/>
    <property type="project" value="InterPro"/>
</dbReference>
<dbReference type="GO" id="GO:0005739">
    <property type="term" value="C:mitochondrion"/>
    <property type="evidence" value="ECO:0007669"/>
    <property type="project" value="UniProtKB-SubCell"/>
</dbReference>
<comment type="subcellular location">
    <subcellularLocation>
        <location evidence="1">Mitochondrion</location>
    </subcellularLocation>
</comment>
<keyword evidence="5" id="KW-0687">Ribonucleoprotein</keyword>
<evidence type="ECO:0000256" key="3">
    <source>
        <dbReference type="ARBA" id="ARBA00022980"/>
    </source>
</evidence>
<keyword evidence="4 7" id="KW-0496">Mitochondrion</keyword>
<dbReference type="GeneID" id="37863990"/>
<dbReference type="GO" id="GO:1990904">
    <property type="term" value="C:ribonucleoprotein complex"/>
    <property type="evidence" value="ECO:0007669"/>
    <property type="project" value="UniProtKB-KW"/>
</dbReference>
<dbReference type="InterPro" id="IPR007980">
    <property type="entry name" value="Ribosomal_uS3m_fun"/>
</dbReference>
<dbReference type="AlphaFoldDB" id="A0A345K5V0"/>
<comment type="similarity">
    <text evidence="2">Belongs to the universal ribosomal protein uS3 family.</text>
</comment>
<evidence type="ECO:0000256" key="2">
    <source>
        <dbReference type="ARBA" id="ARBA00010761"/>
    </source>
</evidence>
<evidence type="ECO:0000256" key="6">
    <source>
        <dbReference type="ARBA" id="ARBA00035157"/>
    </source>
</evidence>
<evidence type="ECO:0000313" key="7">
    <source>
        <dbReference type="EMBL" id="AXH38242.1"/>
    </source>
</evidence>
<proteinExistence type="inferred from homology"/>
<dbReference type="RefSeq" id="YP_009513851.1">
    <property type="nucleotide sequence ID" value="NC_039355.1"/>
</dbReference>
<sequence length="460" mass="54761">MSLNKKLLNTKKKAIFFMLNIQMLNILNLKVKHTNKNLDVVLKKNNGEDTYQTRHFPPATKEWFNSTYTYNKNTPKLFPIADKFIVKLIKSYFNLFSRKLERKLRWGKLRLFHRKRSTNRVLISRAELKHTSDKITITFFVYNRQKIAYLKKSKKIALRILKQKKAFVQKIVYLLKKAFKVIWKVRRTKMSSFNNYLARDYFKHYETKFSKKFIKKALKREMLYMAYTRILCFNKSKFDNRFILPLKTFFVKVYNKKIQLNIVSLKSMHLNSDILSQIITIKLKNRKNRILRVLKFAFKTLKKPKLRKFQLIGKKRDRINYLQNLRISDLINNSFYTKINVTNKDTLNPIIAKFFRSELENVNDNNKSNSLDNIFFNSLKHKSINGIRIEASGRLTKRITASRSIFKLKYLGNIKNIDSSFKGYSSVILRGHLRSNLQYTKIKSKTRIGSYGLKTWVSSA</sequence>
<evidence type="ECO:0000256" key="5">
    <source>
        <dbReference type="ARBA" id="ARBA00023274"/>
    </source>
</evidence>
<geneLocation type="mitochondrion" evidence="7"/>
<protein>
    <recommendedName>
        <fullName evidence="6">Small ribosomal subunit protein uS3m</fullName>
    </recommendedName>
</protein>
<evidence type="ECO:0000256" key="4">
    <source>
        <dbReference type="ARBA" id="ARBA00023128"/>
    </source>
</evidence>
<organism evidence="7">
    <name type="scientific">Pertusaria propinqua</name>
    <dbReference type="NCBI Taxonomy" id="2283411"/>
    <lineage>
        <taxon>Eukaryota</taxon>
        <taxon>Fungi</taxon>
        <taxon>Dikarya</taxon>
        <taxon>Ascomycota</taxon>
        <taxon>Pezizomycotina</taxon>
        <taxon>Lecanoromycetes</taxon>
        <taxon>OSLEUM clade</taxon>
        <taxon>Ostropomycetidae</taxon>
        <taxon>Pertusariales</taxon>
        <taxon>Pertusariaceae</taxon>
        <taxon>Pertusaria</taxon>
    </lineage>
</organism>
<dbReference type="InterPro" id="IPR036419">
    <property type="entry name" value="Ribosomal_S3_C_sf"/>
</dbReference>
<name>A0A345K5V0_9LECA</name>
<evidence type="ECO:0000256" key="1">
    <source>
        <dbReference type="ARBA" id="ARBA00004173"/>
    </source>
</evidence>
<gene>
    <name evidence="7" type="primary">rps3</name>
</gene>